<evidence type="ECO:0000313" key="2">
    <source>
        <dbReference type="EMBL" id="CAD8749999.1"/>
    </source>
</evidence>
<accession>A0A6U2CQ20</accession>
<keyword evidence="1" id="KW-0812">Transmembrane</keyword>
<organism evidence="2">
    <name type="scientific">Hemiselmis andersenii</name>
    <name type="common">Cryptophyte alga</name>
    <dbReference type="NCBI Taxonomy" id="464988"/>
    <lineage>
        <taxon>Eukaryota</taxon>
        <taxon>Cryptophyceae</taxon>
        <taxon>Cryptomonadales</taxon>
        <taxon>Hemiselmidaceae</taxon>
        <taxon>Hemiselmis</taxon>
    </lineage>
</organism>
<keyword evidence="1" id="KW-0472">Membrane</keyword>
<sequence>MTPGLMGGKPRDVPLSTTTRRWCRRIGATVKRLADNASRVAIHWTAPNCITGQQRKQLRRPQRLLFVGVWFIVLIVVYLTLMLCVRWSAWRVRWRSRWLSASAGTDVVSFQWNDTLPDVQELVAEFRQCSRGLRESMVNLTNMSMMYTCDAGQEHRMLHGWGCVDAGARHLNQIRHHSVVHVEDYVQYEKEDRGHGAASEMVSCGEVKMEAAGEELDEALGPNVTVQLVRRGETCHSSYHLFSTGRCPLWNNTQFRKHLSQEIDENSLCSKSCRTHWIETQVLSLLSHMGTLHCVVCA</sequence>
<name>A0A6U2CQ20_HEMAN</name>
<gene>
    <name evidence="2" type="ORF">HAND1043_LOCUS16503</name>
</gene>
<evidence type="ECO:0000256" key="1">
    <source>
        <dbReference type="SAM" id="Phobius"/>
    </source>
</evidence>
<keyword evidence="1" id="KW-1133">Transmembrane helix</keyword>
<protein>
    <submittedName>
        <fullName evidence="2">Uncharacterized protein</fullName>
    </submittedName>
</protein>
<feature type="transmembrane region" description="Helical" evidence="1">
    <location>
        <begin position="64"/>
        <end position="90"/>
    </location>
</feature>
<proteinExistence type="predicted"/>
<reference evidence="2" key="1">
    <citation type="submission" date="2021-01" db="EMBL/GenBank/DDBJ databases">
        <authorList>
            <person name="Corre E."/>
            <person name="Pelletier E."/>
            <person name="Niang G."/>
            <person name="Scheremetjew M."/>
            <person name="Finn R."/>
            <person name="Kale V."/>
            <person name="Holt S."/>
            <person name="Cochrane G."/>
            <person name="Meng A."/>
            <person name="Brown T."/>
            <person name="Cohen L."/>
        </authorList>
    </citation>
    <scope>NUCLEOTIDE SEQUENCE</scope>
    <source>
        <strain evidence="2">CCMP441</strain>
    </source>
</reference>
<dbReference type="EMBL" id="HBFK01027148">
    <property type="protein sequence ID" value="CAD8749999.1"/>
    <property type="molecule type" value="Transcribed_RNA"/>
</dbReference>
<dbReference type="AlphaFoldDB" id="A0A6U2CQ20"/>